<dbReference type="Gene3D" id="3.10.20.30">
    <property type="match status" value="1"/>
</dbReference>
<keyword evidence="2" id="KW-1185">Reference proteome</keyword>
<dbReference type="InterPro" id="IPR016155">
    <property type="entry name" value="Mopterin_synth/thiamin_S_b"/>
</dbReference>
<dbReference type="SUPFAM" id="SSF54285">
    <property type="entry name" value="MoaD/ThiS"/>
    <property type="match status" value="1"/>
</dbReference>
<dbReference type="AlphaFoldDB" id="A0A386HQD8"/>
<name>A0A386HQD8_9BACT</name>
<dbReference type="EMBL" id="CP032489">
    <property type="protein sequence ID" value="AYD47700.1"/>
    <property type="molecule type" value="Genomic_DNA"/>
</dbReference>
<dbReference type="CDD" id="cd00565">
    <property type="entry name" value="Ubl_ThiS"/>
    <property type="match status" value="1"/>
</dbReference>
<dbReference type="NCBIfam" id="TIGR01683">
    <property type="entry name" value="thiS"/>
    <property type="match status" value="1"/>
</dbReference>
<dbReference type="InterPro" id="IPR012675">
    <property type="entry name" value="Beta-grasp_dom_sf"/>
</dbReference>
<dbReference type="RefSeq" id="WP_119987159.1">
    <property type="nucleotide sequence ID" value="NZ_CP032489.1"/>
</dbReference>
<protein>
    <submittedName>
        <fullName evidence="1">Sulfur carrier protein ThiS</fullName>
    </submittedName>
</protein>
<dbReference type="Pfam" id="PF02597">
    <property type="entry name" value="ThiS"/>
    <property type="match status" value="1"/>
</dbReference>
<gene>
    <name evidence="1" type="primary">thiS</name>
    <name evidence="1" type="ORF">D6B99_08855</name>
</gene>
<dbReference type="PANTHER" id="PTHR34472">
    <property type="entry name" value="SULFUR CARRIER PROTEIN THIS"/>
    <property type="match status" value="1"/>
</dbReference>
<reference evidence="1 2" key="1">
    <citation type="submission" date="2018-09" db="EMBL/GenBank/DDBJ databases">
        <title>Arachidicoccus sp. nov., a bacterium isolated from soil.</title>
        <authorList>
            <person name="Weon H.-Y."/>
            <person name="Kwon S.-W."/>
            <person name="Lee S.A."/>
        </authorList>
    </citation>
    <scope>NUCLEOTIDE SEQUENCE [LARGE SCALE GENOMIC DNA]</scope>
    <source>
        <strain evidence="1 2">KIS59-12</strain>
    </source>
</reference>
<dbReference type="Proteomes" id="UP000266118">
    <property type="component" value="Chromosome"/>
</dbReference>
<dbReference type="InterPro" id="IPR010035">
    <property type="entry name" value="Thi_S"/>
</dbReference>
<dbReference type="PANTHER" id="PTHR34472:SF1">
    <property type="entry name" value="SULFUR CARRIER PROTEIN THIS"/>
    <property type="match status" value="1"/>
</dbReference>
<evidence type="ECO:0000313" key="1">
    <source>
        <dbReference type="EMBL" id="AYD47700.1"/>
    </source>
</evidence>
<dbReference type="KEGG" id="ark:D6B99_08855"/>
<dbReference type="OrthoDB" id="1525151at2"/>
<sequence>MINIHINERPLEIENHFNVLQLLEKVNAPTEGIALAINNNIISKSNWQAHFLSENDKVLIIQATQGG</sequence>
<proteinExistence type="predicted"/>
<dbReference type="InterPro" id="IPR003749">
    <property type="entry name" value="ThiS/MoaD-like"/>
</dbReference>
<organism evidence="1 2">
    <name type="scientific">Arachidicoccus soli</name>
    <dbReference type="NCBI Taxonomy" id="2341117"/>
    <lineage>
        <taxon>Bacteria</taxon>
        <taxon>Pseudomonadati</taxon>
        <taxon>Bacteroidota</taxon>
        <taxon>Chitinophagia</taxon>
        <taxon>Chitinophagales</taxon>
        <taxon>Chitinophagaceae</taxon>
        <taxon>Arachidicoccus</taxon>
    </lineage>
</organism>
<accession>A0A386HQD8</accession>
<evidence type="ECO:0000313" key="2">
    <source>
        <dbReference type="Proteomes" id="UP000266118"/>
    </source>
</evidence>